<protein>
    <recommendedName>
        <fullName evidence="2">HAT C-terminal dimerisation domain-containing protein</fullName>
    </recommendedName>
</protein>
<dbReference type="OrthoDB" id="2418747at2759"/>
<sequence>MSDIASETHVQRNKIAAKPGRKPKESQTRGEPSSMEAHLALSCHKAPIDIKEKFLLMIKSCGENQIINLEEEKSILPIKRKRSYQQSITKYRPVKSVVKSLEFKTTSLSDCFIELIKLSQKIKLLPPVSDYDFKHKCIELFNKRWQEFDINLYLLAYLLHPNYRGKGLLPTVFRNIYLLAMKIWVNMGGGETSSAKLISQIRSFYLRDIEFDYPFSNNEDVITWWRMCNPVPDEENHIQKLALKILSITPHNAGCERVFSILGWFTNKRRTKLKVEKLEAMAKLHTHYIMNAQKELKYAYTGLSEDSFQSSVRKALSNAKASDDLNEDSDDDFFDSDDDNDENNDNSNSLDTRSMEIERWINIDDSELNKLLNVNVSVVIEPHPITINHGSNTFDIEATLDSVLN</sequence>
<evidence type="ECO:0000313" key="3">
    <source>
        <dbReference type="EMBL" id="CAB5392497.1"/>
    </source>
</evidence>
<gene>
    <name evidence="3" type="ORF">CHRIB12_LOCUS22427</name>
</gene>
<feature type="region of interest" description="Disordered" evidence="1">
    <location>
        <begin position="1"/>
        <end position="35"/>
    </location>
</feature>
<dbReference type="EMBL" id="CAGKOT010000077">
    <property type="protein sequence ID" value="CAB5392497.1"/>
    <property type="molecule type" value="Genomic_DNA"/>
</dbReference>
<evidence type="ECO:0000313" key="4">
    <source>
        <dbReference type="Proteomes" id="UP000684084"/>
    </source>
</evidence>
<name>A0A916EJ74_9GLOM</name>
<dbReference type="Pfam" id="PF05699">
    <property type="entry name" value="Dimer_Tnp_hAT"/>
    <property type="match status" value="1"/>
</dbReference>
<dbReference type="AlphaFoldDB" id="A0A916EJ74"/>
<dbReference type="InterPro" id="IPR008906">
    <property type="entry name" value="HATC_C_dom"/>
</dbReference>
<evidence type="ECO:0000256" key="1">
    <source>
        <dbReference type="SAM" id="MobiDB-lite"/>
    </source>
</evidence>
<accession>A0A916EJ74</accession>
<feature type="compositionally biased region" description="Acidic residues" evidence="1">
    <location>
        <begin position="324"/>
        <end position="344"/>
    </location>
</feature>
<dbReference type="Proteomes" id="UP000684084">
    <property type="component" value="Unassembled WGS sequence"/>
</dbReference>
<feature type="region of interest" description="Disordered" evidence="1">
    <location>
        <begin position="319"/>
        <end position="350"/>
    </location>
</feature>
<evidence type="ECO:0000259" key="2">
    <source>
        <dbReference type="Pfam" id="PF05699"/>
    </source>
</evidence>
<dbReference type="VEuPathDB" id="FungiDB:RhiirFUN_006738"/>
<feature type="domain" description="HAT C-terminal dimerisation" evidence="2">
    <location>
        <begin position="217"/>
        <end position="282"/>
    </location>
</feature>
<organism evidence="3 4">
    <name type="scientific">Rhizophagus irregularis</name>
    <dbReference type="NCBI Taxonomy" id="588596"/>
    <lineage>
        <taxon>Eukaryota</taxon>
        <taxon>Fungi</taxon>
        <taxon>Fungi incertae sedis</taxon>
        <taxon>Mucoromycota</taxon>
        <taxon>Glomeromycotina</taxon>
        <taxon>Glomeromycetes</taxon>
        <taxon>Glomerales</taxon>
        <taxon>Glomeraceae</taxon>
        <taxon>Rhizophagus</taxon>
    </lineage>
</organism>
<dbReference type="GO" id="GO:0046983">
    <property type="term" value="F:protein dimerization activity"/>
    <property type="evidence" value="ECO:0007669"/>
    <property type="project" value="InterPro"/>
</dbReference>
<comment type="caution">
    <text evidence="3">The sequence shown here is derived from an EMBL/GenBank/DDBJ whole genome shotgun (WGS) entry which is preliminary data.</text>
</comment>
<proteinExistence type="predicted"/>
<dbReference type="VEuPathDB" id="FungiDB:RhiirFUN_010594"/>
<reference evidence="3" key="1">
    <citation type="submission" date="2020-05" db="EMBL/GenBank/DDBJ databases">
        <authorList>
            <person name="Rincon C."/>
            <person name="Sanders R I."/>
            <person name="Robbins C."/>
            <person name="Chaturvedi A."/>
        </authorList>
    </citation>
    <scope>NUCLEOTIDE SEQUENCE</scope>
    <source>
        <strain evidence="3">CHB12</strain>
    </source>
</reference>